<evidence type="ECO:0000256" key="4">
    <source>
        <dbReference type="ARBA" id="ARBA00022989"/>
    </source>
</evidence>
<dbReference type="PANTHER" id="PTHR43124">
    <property type="entry name" value="PURINE EFFLUX PUMP PBUE"/>
    <property type="match status" value="1"/>
</dbReference>
<evidence type="ECO:0000256" key="3">
    <source>
        <dbReference type="ARBA" id="ARBA00022692"/>
    </source>
</evidence>
<comment type="caution">
    <text evidence="8">The sequence shown here is derived from an EMBL/GenBank/DDBJ whole genome shotgun (WGS) entry which is preliminary data.</text>
</comment>
<reference evidence="8" key="1">
    <citation type="submission" date="2022-11" db="EMBL/GenBank/DDBJ databases">
        <title>Nonomuraea corallina sp. nov., a new species of the genus Nonomuraea isolated from sea side sediment in Thai sea.</title>
        <authorList>
            <person name="Ngamcharungchit C."/>
            <person name="Matsumoto A."/>
            <person name="Suriyachadkun C."/>
            <person name="Panbangred W."/>
            <person name="Inahashi Y."/>
            <person name="Intra B."/>
        </authorList>
    </citation>
    <scope>NUCLEOTIDE SEQUENCE</scope>
    <source>
        <strain evidence="8">MCN248</strain>
    </source>
</reference>
<dbReference type="InterPro" id="IPR020846">
    <property type="entry name" value="MFS_dom"/>
</dbReference>
<protein>
    <submittedName>
        <fullName evidence="8">MFS transporter</fullName>
    </submittedName>
</protein>
<dbReference type="EMBL" id="JAPNNL010000002">
    <property type="protein sequence ID" value="MDA0631990.1"/>
    <property type="molecule type" value="Genomic_DNA"/>
</dbReference>
<keyword evidence="3 6" id="KW-0812">Transmembrane</keyword>
<name>A0ABT4S4C1_9ACTN</name>
<dbReference type="InterPro" id="IPR036259">
    <property type="entry name" value="MFS_trans_sf"/>
</dbReference>
<dbReference type="PANTHER" id="PTHR43124:SF3">
    <property type="entry name" value="CHLORAMPHENICOL EFFLUX PUMP RV0191"/>
    <property type="match status" value="1"/>
</dbReference>
<keyword evidence="4 6" id="KW-1133">Transmembrane helix</keyword>
<comment type="subcellular location">
    <subcellularLocation>
        <location evidence="1">Cell membrane</location>
        <topology evidence="1">Multi-pass membrane protein</topology>
    </subcellularLocation>
</comment>
<evidence type="ECO:0000256" key="5">
    <source>
        <dbReference type="ARBA" id="ARBA00023136"/>
    </source>
</evidence>
<dbReference type="SUPFAM" id="SSF103473">
    <property type="entry name" value="MFS general substrate transporter"/>
    <property type="match status" value="1"/>
</dbReference>
<feature type="transmembrane region" description="Helical" evidence="6">
    <location>
        <begin position="147"/>
        <end position="170"/>
    </location>
</feature>
<sequence length="392" mass="39257">MSAQTSPTVPGSRPAPALPWPALLALSAAAFTAVTTELLPAGLLPAMSADLGVSEARIGFLVTGFAVTGFLTAIPVTAAVRGLPRRPVLVAVLCGFALLNLVTAVSSAYPLTFAARVLAGVMGGTLWAMLVGYAARTVPPERRGRAIAVVSAGITLALCAGLPAGAAVAAATGWRAAFAALALLAGLLALVVRWQAPALAPEPPASRTPLRRVATLPGARTALAVTVVVILAHHAVYTYLAPLAGPAWTGVTLLVFGLSTVAGVWATGVVIDRHPRRALLTALALVAVTMTLLGLTGHPAALLGGAILWGVAFGGIPTLLQTALINATGAANADVATSMQTTVYNLGIAAGSFAGGLVLDASGAAALPWTALPLLAAALVTVALARRHAFPR</sequence>
<dbReference type="Proteomes" id="UP001144036">
    <property type="component" value="Unassembled WGS sequence"/>
</dbReference>
<keyword evidence="2" id="KW-1003">Cell membrane</keyword>
<feature type="transmembrane region" description="Helical" evidence="6">
    <location>
        <begin position="88"/>
        <end position="109"/>
    </location>
</feature>
<dbReference type="InterPro" id="IPR011701">
    <property type="entry name" value="MFS"/>
</dbReference>
<feature type="transmembrane region" description="Helical" evidence="6">
    <location>
        <begin position="221"/>
        <end position="241"/>
    </location>
</feature>
<evidence type="ECO:0000313" key="9">
    <source>
        <dbReference type="Proteomes" id="UP001144036"/>
    </source>
</evidence>
<feature type="transmembrane region" description="Helical" evidence="6">
    <location>
        <begin position="365"/>
        <end position="385"/>
    </location>
</feature>
<feature type="transmembrane region" description="Helical" evidence="6">
    <location>
        <begin position="341"/>
        <end position="359"/>
    </location>
</feature>
<feature type="transmembrane region" description="Helical" evidence="6">
    <location>
        <begin position="56"/>
        <end position="76"/>
    </location>
</feature>
<dbReference type="Pfam" id="PF07690">
    <property type="entry name" value="MFS_1"/>
    <property type="match status" value="1"/>
</dbReference>
<dbReference type="Gene3D" id="1.20.1250.20">
    <property type="entry name" value="MFS general substrate transporter like domains"/>
    <property type="match status" value="1"/>
</dbReference>
<dbReference type="InterPro" id="IPR050189">
    <property type="entry name" value="MFS_Efflux_Transporters"/>
</dbReference>
<dbReference type="CDD" id="cd17324">
    <property type="entry name" value="MFS_NepI_like"/>
    <property type="match status" value="1"/>
</dbReference>
<dbReference type="RefSeq" id="WP_270152760.1">
    <property type="nucleotide sequence ID" value="NZ_JAPNNL010000002.1"/>
</dbReference>
<feature type="domain" description="Major facilitator superfamily (MFS) profile" evidence="7">
    <location>
        <begin position="22"/>
        <end position="388"/>
    </location>
</feature>
<keyword evidence="5 6" id="KW-0472">Membrane</keyword>
<evidence type="ECO:0000256" key="2">
    <source>
        <dbReference type="ARBA" id="ARBA00022475"/>
    </source>
</evidence>
<accession>A0ABT4S4C1</accession>
<feature type="transmembrane region" description="Helical" evidence="6">
    <location>
        <begin position="176"/>
        <end position="200"/>
    </location>
</feature>
<dbReference type="PROSITE" id="PS50850">
    <property type="entry name" value="MFS"/>
    <property type="match status" value="1"/>
</dbReference>
<feature type="transmembrane region" description="Helical" evidence="6">
    <location>
        <begin position="278"/>
        <end position="295"/>
    </location>
</feature>
<evidence type="ECO:0000256" key="1">
    <source>
        <dbReference type="ARBA" id="ARBA00004651"/>
    </source>
</evidence>
<keyword evidence="9" id="KW-1185">Reference proteome</keyword>
<evidence type="ECO:0000256" key="6">
    <source>
        <dbReference type="SAM" id="Phobius"/>
    </source>
</evidence>
<proteinExistence type="predicted"/>
<feature type="transmembrane region" description="Helical" evidence="6">
    <location>
        <begin position="247"/>
        <end position="271"/>
    </location>
</feature>
<organism evidence="8 9">
    <name type="scientific">Nonomuraea corallina</name>
    <dbReference type="NCBI Taxonomy" id="2989783"/>
    <lineage>
        <taxon>Bacteria</taxon>
        <taxon>Bacillati</taxon>
        <taxon>Actinomycetota</taxon>
        <taxon>Actinomycetes</taxon>
        <taxon>Streptosporangiales</taxon>
        <taxon>Streptosporangiaceae</taxon>
        <taxon>Nonomuraea</taxon>
    </lineage>
</organism>
<feature type="transmembrane region" description="Helical" evidence="6">
    <location>
        <begin position="115"/>
        <end position="135"/>
    </location>
</feature>
<evidence type="ECO:0000259" key="7">
    <source>
        <dbReference type="PROSITE" id="PS50850"/>
    </source>
</evidence>
<gene>
    <name evidence="8" type="ORF">OUY22_01060</name>
</gene>
<feature type="transmembrane region" description="Helical" evidence="6">
    <location>
        <begin position="301"/>
        <end position="320"/>
    </location>
</feature>
<evidence type="ECO:0000313" key="8">
    <source>
        <dbReference type="EMBL" id="MDA0631990.1"/>
    </source>
</evidence>